<dbReference type="InterPro" id="IPR007387">
    <property type="entry name" value="TRAP_DctQ"/>
</dbReference>
<evidence type="ECO:0000256" key="1">
    <source>
        <dbReference type="ARBA" id="ARBA00004429"/>
    </source>
</evidence>
<feature type="transmembrane region" description="Helical" evidence="9">
    <location>
        <begin position="96"/>
        <end position="114"/>
    </location>
</feature>
<evidence type="ECO:0000256" key="6">
    <source>
        <dbReference type="ARBA" id="ARBA00022989"/>
    </source>
</evidence>
<evidence type="ECO:0000256" key="5">
    <source>
        <dbReference type="ARBA" id="ARBA00022692"/>
    </source>
</evidence>
<reference evidence="11 12" key="1">
    <citation type="submission" date="2019-03" db="EMBL/GenBank/DDBJ databases">
        <title>Genomic Encyclopedia of Type Strains, Phase IV (KMG-IV): sequencing the most valuable type-strain genomes for metagenomic binning, comparative biology and taxonomic classification.</title>
        <authorList>
            <person name="Goeker M."/>
        </authorList>
    </citation>
    <scope>NUCLEOTIDE SEQUENCE [LARGE SCALE GENOMIC DNA]</scope>
    <source>
        <strain evidence="11 12">DSM 15264</strain>
    </source>
</reference>
<keyword evidence="6 9" id="KW-1133">Transmembrane helix</keyword>
<evidence type="ECO:0000256" key="7">
    <source>
        <dbReference type="ARBA" id="ARBA00023136"/>
    </source>
</evidence>
<feature type="transmembrane region" description="Helical" evidence="9">
    <location>
        <begin position="134"/>
        <end position="155"/>
    </location>
</feature>
<keyword evidence="4 9" id="KW-0997">Cell inner membrane</keyword>
<evidence type="ECO:0000313" key="11">
    <source>
        <dbReference type="EMBL" id="TCP07726.1"/>
    </source>
</evidence>
<evidence type="ECO:0000256" key="4">
    <source>
        <dbReference type="ARBA" id="ARBA00022519"/>
    </source>
</evidence>
<comment type="subunit">
    <text evidence="9">The complex comprises the extracytoplasmic solute receptor protein and the two transmembrane proteins.</text>
</comment>
<comment type="similarity">
    <text evidence="8 9">Belongs to the TRAP transporter small permease family.</text>
</comment>
<organism evidence="11 12">
    <name type="scientific">Caldimonas thermodepolymerans</name>
    <dbReference type="NCBI Taxonomy" id="215580"/>
    <lineage>
        <taxon>Bacteria</taxon>
        <taxon>Pseudomonadati</taxon>
        <taxon>Pseudomonadota</taxon>
        <taxon>Betaproteobacteria</taxon>
        <taxon>Burkholderiales</taxon>
        <taxon>Sphaerotilaceae</taxon>
        <taxon>Caldimonas</taxon>
    </lineage>
</organism>
<gene>
    <name evidence="11" type="ORF">EV676_104282</name>
</gene>
<dbReference type="InterPro" id="IPR055348">
    <property type="entry name" value="DctQ"/>
</dbReference>
<comment type="subcellular location">
    <subcellularLocation>
        <location evidence="1 9">Cell inner membrane</location>
        <topology evidence="1 9">Multi-pass membrane protein</topology>
    </subcellularLocation>
</comment>
<dbReference type="PANTHER" id="PTHR35011:SF4">
    <property type="entry name" value="SLL1102 PROTEIN"/>
    <property type="match status" value="1"/>
</dbReference>
<dbReference type="Proteomes" id="UP000294772">
    <property type="component" value="Unassembled WGS sequence"/>
</dbReference>
<dbReference type="RefSeq" id="WP_132764937.1">
    <property type="nucleotide sequence ID" value="NZ_CP110415.1"/>
</dbReference>
<name>A0AA46DEV1_9BURK</name>
<feature type="domain" description="Tripartite ATP-independent periplasmic transporters DctQ component" evidence="10">
    <location>
        <begin position="33"/>
        <end position="160"/>
    </location>
</feature>
<dbReference type="EMBL" id="SLXF01000004">
    <property type="protein sequence ID" value="TCP07726.1"/>
    <property type="molecule type" value="Genomic_DNA"/>
</dbReference>
<keyword evidence="3" id="KW-1003">Cell membrane</keyword>
<sequence>MPAWLRVPVAAITGLNRTLFRIAVWLMAVVVPVMVYEVVCRYLFNAPTVWAMELAVLLFGPYFLLGGPYLLHLRGHVALDLVHARLSPAWRRRVDLLNYPVIVAFCAILLYYSVPPALNAFAYRETSFSAWNPPIWPFKAAVPVALLLMLLQALAEFVRTCFETPEAARQAQPVADAQEVRP</sequence>
<evidence type="ECO:0000256" key="9">
    <source>
        <dbReference type="RuleBase" id="RU369079"/>
    </source>
</evidence>
<proteinExistence type="inferred from homology"/>
<accession>A0AA46DEV1</accession>
<feature type="transmembrane region" description="Helical" evidence="9">
    <location>
        <begin position="50"/>
        <end position="71"/>
    </location>
</feature>
<keyword evidence="7 9" id="KW-0472">Membrane</keyword>
<evidence type="ECO:0000256" key="3">
    <source>
        <dbReference type="ARBA" id="ARBA00022475"/>
    </source>
</evidence>
<dbReference type="GO" id="GO:0022857">
    <property type="term" value="F:transmembrane transporter activity"/>
    <property type="evidence" value="ECO:0007669"/>
    <property type="project" value="UniProtKB-UniRule"/>
</dbReference>
<evidence type="ECO:0000259" key="10">
    <source>
        <dbReference type="Pfam" id="PF04290"/>
    </source>
</evidence>
<dbReference type="AlphaFoldDB" id="A0AA46DEV1"/>
<comment type="caution">
    <text evidence="11">The sequence shown here is derived from an EMBL/GenBank/DDBJ whole genome shotgun (WGS) entry which is preliminary data.</text>
</comment>
<protein>
    <recommendedName>
        <fullName evidence="9">TRAP transporter small permease protein</fullName>
    </recommendedName>
</protein>
<evidence type="ECO:0000256" key="2">
    <source>
        <dbReference type="ARBA" id="ARBA00022448"/>
    </source>
</evidence>
<dbReference type="GO" id="GO:0005886">
    <property type="term" value="C:plasma membrane"/>
    <property type="evidence" value="ECO:0007669"/>
    <property type="project" value="UniProtKB-SubCell"/>
</dbReference>
<evidence type="ECO:0000313" key="12">
    <source>
        <dbReference type="Proteomes" id="UP000294772"/>
    </source>
</evidence>
<feature type="transmembrane region" description="Helical" evidence="9">
    <location>
        <begin position="22"/>
        <end position="44"/>
    </location>
</feature>
<dbReference type="PANTHER" id="PTHR35011">
    <property type="entry name" value="2,3-DIKETO-L-GULONATE TRAP TRANSPORTER SMALL PERMEASE PROTEIN YIAM"/>
    <property type="match status" value="1"/>
</dbReference>
<dbReference type="Pfam" id="PF04290">
    <property type="entry name" value="DctQ"/>
    <property type="match status" value="1"/>
</dbReference>
<evidence type="ECO:0000256" key="8">
    <source>
        <dbReference type="ARBA" id="ARBA00038436"/>
    </source>
</evidence>
<keyword evidence="5 9" id="KW-0812">Transmembrane</keyword>
<keyword evidence="2 9" id="KW-0813">Transport</keyword>
<comment type="function">
    <text evidence="9">Part of the tripartite ATP-independent periplasmic (TRAP) transport system.</text>
</comment>